<feature type="region of interest" description="Disordered" evidence="1">
    <location>
        <begin position="17"/>
        <end position="65"/>
    </location>
</feature>
<evidence type="ECO:0000313" key="2">
    <source>
        <dbReference type="EMBL" id="EME70822.1"/>
    </source>
</evidence>
<dbReference type="Proteomes" id="UP000011744">
    <property type="component" value="Unassembled WGS sequence"/>
</dbReference>
<dbReference type="RefSeq" id="WP_008615533.1">
    <property type="nucleotide sequence ID" value="NZ_AONQ01000012.1"/>
</dbReference>
<organism evidence="2 3">
    <name type="scientific">Paramagnetospirillum caucaseum</name>
    <dbReference type="NCBI Taxonomy" id="1244869"/>
    <lineage>
        <taxon>Bacteria</taxon>
        <taxon>Pseudomonadati</taxon>
        <taxon>Pseudomonadota</taxon>
        <taxon>Alphaproteobacteria</taxon>
        <taxon>Rhodospirillales</taxon>
        <taxon>Magnetospirillaceae</taxon>
        <taxon>Paramagnetospirillum</taxon>
    </lineage>
</organism>
<evidence type="ECO:0000256" key="1">
    <source>
        <dbReference type="SAM" id="MobiDB-lite"/>
    </source>
</evidence>
<dbReference type="STRING" id="1244869.H261_06309"/>
<accession>M2ZTX1</accession>
<comment type="caution">
    <text evidence="2">The sequence shown here is derived from an EMBL/GenBank/DDBJ whole genome shotgun (WGS) entry which is preliminary data.</text>
</comment>
<evidence type="ECO:0000313" key="3">
    <source>
        <dbReference type="Proteomes" id="UP000011744"/>
    </source>
</evidence>
<dbReference type="EMBL" id="AONQ01000012">
    <property type="protein sequence ID" value="EME70822.1"/>
    <property type="molecule type" value="Genomic_DNA"/>
</dbReference>
<gene>
    <name evidence="2" type="ORF">H261_06309</name>
</gene>
<keyword evidence="3" id="KW-1185">Reference proteome</keyword>
<reference evidence="2 3" key="1">
    <citation type="journal article" date="2014" name="Genome Announc.">
        <title>Draft Genome Sequence of Magnetospirillum sp. Strain SO-1, a Freshwater Magnetotactic Bacterium Isolated from the Ol'khovka River, Russia.</title>
        <authorList>
            <person name="Grouzdev D.S."/>
            <person name="Dziuba M.V."/>
            <person name="Sukhacheva M.S."/>
            <person name="Mardanov A.V."/>
            <person name="Beletskiy A.V."/>
            <person name="Kuznetsov B.B."/>
            <person name="Skryabin K.G."/>
        </authorList>
    </citation>
    <scope>NUCLEOTIDE SEQUENCE [LARGE SCALE GENOMIC DNA]</scope>
    <source>
        <strain evidence="2 3">SO-1</strain>
    </source>
</reference>
<dbReference type="eggNOG" id="ENOG502ZCPX">
    <property type="taxonomic scope" value="Bacteria"/>
</dbReference>
<dbReference type="PATRIC" id="fig|1244869.3.peg.1267"/>
<proteinExistence type="predicted"/>
<dbReference type="AlphaFoldDB" id="M2ZTX1"/>
<sequence length="89" mass="8863">MISLNSAASHILLNKKDEAGSHSIEKSGSSSALSTYGYGPLDLPDAEKETTADGSGAKPVSGTSSIAAVSGGGGAQFLAHMVASMNPIR</sequence>
<protein>
    <submittedName>
        <fullName evidence="2">Uncharacterized protein</fullName>
    </submittedName>
</protein>
<name>M2ZTX1_9PROT</name>